<proteinExistence type="predicted"/>
<name>A0A0R2H2I1_WEIVI</name>
<dbReference type="Proteomes" id="UP000051992">
    <property type="component" value="Unassembled WGS sequence"/>
</dbReference>
<reference evidence="1 2" key="1">
    <citation type="journal article" date="2015" name="Genome Announc.">
        <title>Expanding the biotechnology potential of lactobacilli through comparative genomics of 213 strains and associated genera.</title>
        <authorList>
            <person name="Sun Z."/>
            <person name="Harris H.M."/>
            <person name="McCann A."/>
            <person name="Guo C."/>
            <person name="Argimon S."/>
            <person name="Zhang W."/>
            <person name="Yang X."/>
            <person name="Jeffery I.B."/>
            <person name="Cooney J.C."/>
            <person name="Kagawa T.F."/>
            <person name="Liu W."/>
            <person name="Song Y."/>
            <person name="Salvetti E."/>
            <person name="Wrobel A."/>
            <person name="Rasinkangas P."/>
            <person name="Parkhill J."/>
            <person name="Rea M.C."/>
            <person name="O'Sullivan O."/>
            <person name="Ritari J."/>
            <person name="Douillard F.P."/>
            <person name="Paul Ross R."/>
            <person name="Yang R."/>
            <person name="Briner A.E."/>
            <person name="Felis G.E."/>
            <person name="de Vos W.M."/>
            <person name="Barrangou R."/>
            <person name="Klaenhammer T.R."/>
            <person name="Caufield P.W."/>
            <person name="Cui Y."/>
            <person name="Zhang H."/>
            <person name="O'Toole P.W."/>
        </authorList>
    </citation>
    <scope>NUCLEOTIDE SEQUENCE [LARGE SCALE GENOMIC DNA]</scope>
    <source>
        <strain evidence="1 2">DSM 20410</strain>
    </source>
</reference>
<gene>
    <name evidence="1" type="ORF">IV50_GL000399</name>
</gene>
<comment type="caution">
    <text evidence="1">The sequence shown here is derived from an EMBL/GenBank/DDBJ whole genome shotgun (WGS) entry which is preliminary data.</text>
</comment>
<dbReference type="AlphaFoldDB" id="A0A0R2H2I1"/>
<sequence length="60" mass="6948">MVDSLDVIGGMIGDSNTYEPMPENYAVYRALSPIFIRLSRQLQTEYETIADFQRKFVNKD</sequence>
<dbReference type="PATRIC" id="fig|1629.5.peg.403"/>
<organism evidence="1 2">
    <name type="scientific">Weissella viridescens</name>
    <name type="common">Lactobacillus viridescens</name>
    <dbReference type="NCBI Taxonomy" id="1629"/>
    <lineage>
        <taxon>Bacteria</taxon>
        <taxon>Bacillati</taxon>
        <taxon>Bacillota</taxon>
        <taxon>Bacilli</taxon>
        <taxon>Lactobacillales</taxon>
        <taxon>Lactobacillaceae</taxon>
        <taxon>Weissella</taxon>
    </lineage>
</organism>
<protein>
    <submittedName>
        <fullName evidence="1">Uncharacterized protein</fullName>
    </submittedName>
</protein>
<dbReference type="EMBL" id="JQBM01000001">
    <property type="protein sequence ID" value="KRN47129.1"/>
    <property type="molecule type" value="Genomic_DNA"/>
</dbReference>
<evidence type="ECO:0000313" key="1">
    <source>
        <dbReference type="EMBL" id="KRN47129.1"/>
    </source>
</evidence>
<accession>A0A0R2H2I1</accession>
<keyword evidence="2" id="KW-1185">Reference proteome</keyword>
<evidence type="ECO:0000313" key="2">
    <source>
        <dbReference type="Proteomes" id="UP000051992"/>
    </source>
</evidence>